<sequence>MCLELECGICYQIYNTGRRCPRELQCKHSFCESCLLTISRPSVSEIESTKECSQQDKTIVCPLCRHPTSVSGKLKTALRVDESVLEKLLASGVDEAMTDEEAEDDEGEYTTSLENTSEEMDTSSGSRSGRIRLSLKRFWGKLTGRHTQRRTHCLTDEELRDLALMSCYII</sequence>
<evidence type="ECO:0000256" key="5">
    <source>
        <dbReference type="SAM" id="MobiDB-lite"/>
    </source>
</evidence>
<dbReference type="Gene3D" id="3.30.40.10">
    <property type="entry name" value="Zinc/RING finger domain, C3HC4 (zinc finger)"/>
    <property type="match status" value="1"/>
</dbReference>
<dbReference type="InterPro" id="IPR027370">
    <property type="entry name" value="Znf-RING_euk"/>
</dbReference>
<evidence type="ECO:0000256" key="1">
    <source>
        <dbReference type="ARBA" id="ARBA00022723"/>
    </source>
</evidence>
<dbReference type="GO" id="GO:0008270">
    <property type="term" value="F:zinc ion binding"/>
    <property type="evidence" value="ECO:0007669"/>
    <property type="project" value="UniProtKB-KW"/>
</dbReference>
<comment type="caution">
    <text evidence="7">The sequence shown here is derived from an EMBL/GenBank/DDBJ whole genome shotgun (WGS) entry which is preliminary data.</text>
</comment>
<keyword evidence="3" id="KW-0862">Zinc</keyword>
<reference evidence="7 8" key="1">
    <citation type="submission" date="2024-06" db="EMBL/GenBank/DDBJ databases">
        <authorList>
            <person name="Pan Q."/>
            <person name="Wen M."/>
            <person name="Jouanno E."/>
            <person name="Zahm M."/>
            <person name="Klopp C."/>
            <person name="Cabau C."/>
            <person name="Louis A."/>
            <person name="Berthelot C."/>
            <person name="Parey E."/>
            <person name="Roest Crollius H."/>
            <person name="Montfort J."/>
            <person name="Robinson-Rechavi M."/>
            <person name="Bouchez O."/>
            <person name="Lampietro C."/>
            <person name="Lopez Roques C."/>
            <person name="Donnadieu C."/>
            <person name="Postlethwait J."/>
            <person name="Bobe J."/>
            <person name="Verreycken H."/>
            <person name="Guiguen Y."/>
        </authorList>
    </citation>
    <scope>NUCLEOTIDE SEQUENCE [LARGE SCALE GENOMIC DNA]</scope>
    <source>
        <strain evidence="7">Up_M1</strain>
        <tissue evidence="7">Testis</tissue>
    </source>
</reference>
<feature type="domain" description="RING-type" evidence="6">
    <location>
        <begin position="7"/>
        <end position="65"/>
    </location>
</feature>
<evidence type="ECO:0000256" key="2">
    <source>
        <dbReference type="ARBA" id="ARBA00022771"/>
    </source>
</evidence>
<dbReference type="InterPro" id="IPR001841">
    <property type="entry name" value="Znf_RING"/>
</dbReference>
<keyword evidence="8" id="KW-1185">Reference proteome</keyword>
<proteinExistence type="predicted"/>
<evidence type="ECO:0000313" key="7">
    <source>
        <dbReference type="EMBL" id="KAL0970292.1"/>
    </source>
</evidence>
<dbReference type="EMBL" id="JAGEUA010000007">
    <property type="protein sequence ID" value="KAL0970292.1"/>
    <property type="molecule type" value="Genomic_DNA"/>
</dbReference>
<dbReference type="InterPro" id="IPR051435">
    <property type="entry name" value="RING_finger_E3_ubiq-ligases"/>
</dbReference>
<feature type="compositionally biased region" description="Acidic residues" evidence="5">
    <location>
        <begin position="96"/>
        <end position="108"/>
    </location>
</feature>
<dbReference type="PANTHER" id="PTHR22791">
    <property type="entry name" value="RING-TYPE DOMAIN-CONTAINING PROTEIN"/>
    <property type="match status" value="1"/>
</dbReference>
<organism evidence="7 8">
    <name type="scientific">Umbra pygmaea</name>
    <name type="common">Eastern mudminnow</name>
    <dbReference type="NCBI Taxonomy" id="75934"/>
    <lineage>
        <taxon>Eukaryota</taxon>
        <taxon>Metazoa</taxon>
        <taxon>Chordata</taxon>
        <taxon>Craniata</taxon>
        <taxon>Vertebrata</taxon>
        <taxon>Euteleostomi</taxon>
        <taxon>Actinopterygii</taxon>
        <taxon>Neopterygii</taxon>
        <taxon>Teleostei</taxon>
        <taxon>Protacanthopterygii</taxon>
        <taxon>Esociformes</taxon>
        <taxon>Umbridae</taxon>
        <taxon>Umbra</taxon>
    </lineage>
</organism>
<name>A0ABD0WF87_UMBPY</name>
<gene>
    <name evidence="7" type="ORF">UPYG_G00239960</name>
</gene>
<evidence type="ECO:0000256" key="4">
    <source>
        <dbReference type="PROSITE-ProRule" id="PRU00175"/>
    </source>
</evidence>
<dbReference type="SUPFAM" id="SSF57850">
    <property type="entry name" value="RING/U-box"/>
    <property type="match status" value="1"/>
</dbReference>
<dbReference type="PANTHER" id="PTHR22791:SF14">
    <property type="entry name" value="RING FINGER PROTEIN 227"/>
    <property type="match status" value="1"/>
</dbReference>
<dbReference type="AlphaFoldDB" id="A0ABD0WF87"/>
<dbReference type="PROSITE" id="PS50089">
    <property type="entry name" value="ZF_RING_2"/>
    <property type="match status" value="1"/>
</dbReference>
<dbReference type="SMART" id="SM00184">
    <property type="entry name" value="RING"/>
    <property type="match status" value="1"/>
</dbReference>
<dbReference type="Proteomes" id="UP001557470">
    <property type="component" value="Unassembled WGS sequence"/>
</dbReference>
<keyword evidence="1" id="KW-0479">Metal-binding</keyword>
<accession>A0ABD0WF87</accession>
<evidence type="ECO:0000313" key="8">
    <source>
        <dbReference type="Proteomes" id="UP001557470"/>
    </source>
</evidence>
<keyword evidence="2 4" id="KW-0863">Zinc-finger</keyword>
<dbReference type="PROSITE" id="PS00518">
    <property type="entry name" value="ZF_RING_1"/>
    <property type="match status" value="1"/>
</dbReference>
<dbReference type="Pfam" id="PF13445">
    <property type="entry name" value="zf-RING_UBOX"/>
    <property type="match status" value="1"/>
</dbReference>
<protein>
    <recommendedName>
        <fullName evidence="6">RING-type domain-containing protein</fullName>
    </recommendedName>
</protein>
<dbReference type="InterPro" id="IPR017907">
    <property type="entry name" value="Znf_RING_CS"/>
</dbReference>
<dbReference type="InterPro" id="IPR013083">
    <property type="entry name" value="Znf_RING/FYVE/PHD"/>
</dbReference>
<feature type="region of interest" description="Disordered" evidence="5">
    <location>
        <begin position="95"/>
        <end position="128"/>
    </location>
</feature>
<evidence type="ECO:0000256" key="3">
    <source>
        <dbReference type="ARBA" id="ARBA00022833"/>
    </source>
</evidence>
<evidence type="ECO:0000259" key="6">
    <source>
        <dbReference type="PROSITE" id="PS50089"/>
    </source>
</evidence>